<comment type="caution">
    <text evidence="1">The sequence shown here is derived from an EMBL/GenBank/DDBJ whole genome shotgun (WGS) entry which is preliminary data.</text>
</comment>
<organism evidence="1 2">
    <name type="scientific">Lacibacter cauensis</name>
    <dbReference type="NCBI Taxonomy" id="510947"/>
    <lineage>
        <taxon>Bacteria</taxon>
        <taxon>Pseudomonadati</taxon>
        <taxon>Bacteroidota</taxon>
        <taxon>Chitinophagia</taxon>
        <taxon>Chitinophagales</taxon>
        <taxon>Chitinophagaceae</taxon>
        <taxon>Lacibacter</taxon>
    </lineage>
</organism>
<keyword evidence="2" id="KW-1185">Reference proteome</keyword>
<name>A0A562SYC6_9BACT</name>
<evidence type="ECO:0000313" key="2">
    <source>
        <dbReference type="Proteomes" id="UP000316167"/>
    </source>
</evidence>
<dbReference type="AlphaFoldDB" id="A0A562SYC6"/>
<proteinExistence type="predicted"/>
<protein>
    <recommendedName>
        <fullName evidence="3">Nuclease-like protein</fullName>
    </recommendedName>
</protein>
<dbReference type="RefSeq" id="WP_144884982.1">
    <property type="nucleotide sequence ID" value="NZ_VLLE01000002.1"/>
</dbReference>
<reference evidence="1 2" key="1">
    <citation type="journal article" date="2015" name="Stand. Genomic Sci.">
        <title>Genomic Encyclopedia of Bacterial and Archaeal Type Strains, Phase III: the genomes of soil and plant-associated and newly described type strains.</title>
        <authorList>
            <person name="Whitman W.B."/>
            <person name="Woyke T."/>
            <person name="Klenk H.P."/>
            <person name="Zhou Y."/>
            <person name="Lilburn T.G."/>
            <person name="Beck B.J."/>
            <person name="De Vos P."/>
            <person name="Vandamme P."/>
            <person name="Eisen J.A."/>
            <person name="Garrity G."/>
            <person name="Hugenholtz P."/>
            <person name="Kyrpides N.C."/>
        </authorList>
    </citation>
    <scope>NUCLEOTIDE SEQUENCE [LARGE SCALE GENOMIC DNA]</scope>
    <source>
        <strain evidence="1 2">CGMCC 1.7271</strain>
    </source>
</reference>
<dbReference type="OrthoDB" id="7060647at2"/>
<gene>
    <name evidence="1" type="ORF">IQ13_1063</name>
</gene>
<dbReference type="Proteomes" id="UP000316167">
    <property type="component" value="Unassembled WGS sequence"/>
</dbReference>
<evidence type="ECO:0008006" key="3">
    <source>
        <dbReference type="Google" id="ProtNLM"/>
    </source>
</evidence>
<evidence type="ECO:0000313" key="1">
    <source>
        <dbReference type="EMBL" id="TWI85894.1"/>
    </source>
</evidence>
<dbReference type="EMBL" id="VLLE01000002">
    <property type="protein sequence ID" value="TWI85894.1"/>
    <property type="molecule type" value="Genomic_DNA"/>
</dbReference>
<sequence>MAKNEKLENAIDKLIRKVSTFEPESFAGFFAYLIKRRPKDFIDIELNKFESKLKDFFYLIALNSFTENKGYEPFDFNPATISELADLVNEIRSCYHVQNFEDYTEDAAIHEMAFRNHFDNGVLSYVEQDLEKIRTVFQPFEEKISEAFGLDIDFLIEVYKATELVAKIRFEQVMKFTHTKEFNEFHAKFHSKQITFSEGIDQLPEEVSDALLSFHAKTHAYLLFSKEDLYHTLDKVKVDKFLDLFSCKPSSLKSFRYYTENNPIELAPIIEISENKYLHICQKQIPIAIYRRMYDFLSKDESFKDKIRKHREKELERKVAEIFRSVFNDSSSFLYENYFVVEGHEQDLLVLTKGTAIIVETKASKLREPFRDMQRAIVRLKDDFEDSVQYGYNQCKRVENLFAGQERFDIEDDKRKVLYTVNPARFHSVFSIVVTLERFGSLQTDLNLLLKKDKTDNYPWSVYIDDLEIFLLTLKHHRRNPQGKFLDFLRSRRQLHGHMYAIDELDVCGYYLKQPEKFKDFAQMSDTLCQFSVYEQAIFDEIYHSGGLRFKEEPMPDFHRYFSSNKPHSKAKD</sequence>
<accession>A0A562SYC6</accession>